<evidence type="ECO:0000313" key="6">
    <source>
        <dbReference type="Proteomes" id="UP001549320"/>
    </source>
</evidence>
<evidence type="ECO:0000313" key="5">
    <source>
        <dbReference type="EMBL" id="MET4575054.1"/>
    </source>
</evidence>
<organism evidence="5 6">
    <name type="scientific">Ottowia thiooxydans</name>
    <dbReference type="NCBI Taxonomy" id="219182"/>
    <lineage>
        <taxon>Bacteria</taxon>
        <taxon>Pseudomonadati</taxon>
        <taxon>Pseudomonadota</taxon>
        <taxon>Betaproteobacteria</taxon>
        <taxon>Burkholderiales</taxon>
        <taxon>Comamonadaceae</taxon>
        <taxon>Ottowia</taxon>
    </lineage>
</organism>
<keyword evidence="3" id="KW-0443">Lipid metabolism</keyword>
<evidence type="ECO:0000256" key="1">
    <source>
        <dbReference type="ARBA" id="ARBA00022801"/>
    </source>
</evidence>
<accession>A0ABV2Q206</accession>
<reference evidence="5 6" key="1">
    <citation type="submission" date="2024-06" db="EMBL/GenBank/DDBJ databases">
        <title>Sorghum-associated microbial communities from plants grown in Nebraska, USA.</title>
        <authorList>
            <person name="Schachtman D."/>
        </authorList>
    </citation>
    <scope>NUCLEOTIDE SEQUENCE [LARGE SCALE GENOMIC DNA]</scope>
    <source>
        <strain evidence="5 6">2709</strain>
    </source>
</reference>
<protein>
    <submittedName>
        <fullName evidence="5">Dienelactone hydrolase</fullName>
    </submittedName>
</protein>
<evidence type="ECO:0000256" key="3">
    <source>
        <dbReference type="ARBA" id="ARBA00023098"/>
    </source>
</evidence>
<name>A0ABV2Q206_9BURK</name>
<keyword evidence="6" id="KW-1185">Reference proteome</keyword>
<feature type="domain" description="PET hydrolase/cutinase-like" evidence="4">
    <location>
        <begin position="207"/>
        <end position="264"/>
    </location>
</feature>
<dbReference type="Proteomes" id="UP001549320">
    <property type="component" value="Unassembled WGS sequence"/>
</dbReference>
<dbReference type="PANTHER" id="PTHR10272">
    <property type="entry name" value="PLATELET-ACTIVATING FACTOR ACETYLHYDROLASE"/>
    <property type="match status" value="1"/>
</dbReference>
<dbReference type="PANTHER" id="PTHR10272:SF0">
    <property type="entry name" value="PLATELET-ACTIVATING FACTOR ACETYLHYDROLASE"/>
    <property type="match status" value="1"/>
</dbReference>
<dbReference type="GO" id="GO:0016787">
    <property type="term" value="F:hydrolase activity"/>
    <property type="evidence" value="ECO:0007669"/>
    <property type="project" value="UniProtKB-KW"/>
</dbReference>
<keyword evidence="1 5" id="KW-0378">Hydrolase</keyword>
<keyword evidence="2" id="KW-0442">Lipid degradation</keyword>
<dbReference type="SUPFAM" id="SSF53474">
    <property type="entry name" value="alpha/beta-Hydrolases"/>
    <property type="match status" value="1"/>
</dbReference>
<dbReference type="InterPro" id="IPR029058">
    <property type="entry name" value="AB_hydrolase_fold"/>
</dbReference>
<evidence type="ECO:0000256" key="2">
    <source>
        <dbReference type="ARBA" id="ARBA00022963"/>
    </source>
</evidence>
<dbReference type="Gene3D" id="3.40.50.1820">
    <property type="entry name" value="alpha/beta hydrolase"/>
    <property type="match status" value="1"/>
</dbReference>
<dbReference type="Pfam" id="PF12740">
    <property type="entry name" value="PETase"/>
    <property type="match status" value="1"/>
</dbReference>
<evidence type="ECO:0000259" key="4">
    <source>
        <dbReference type="Pfam" id="PF12740"/>
    </source>
</evidence>
<proteinExistence type="predicted"/>
<dbReference type="InterPro" id="IPR041127">
    <property type="entry name" value="PET_hydrolase/cutinase-like"/>
</dbReference>
<gene>
    <name evidence="5" type="ORF">ABIE13_000151</name>
</gene>
<dbReference type="EMBL" id="JBEPSH010000001">
    <property type="protein sequence ID" value="MET4575054.1"/>
    <property type="molecule type" value="Genomic_DNA"/>
</dbReference>
<sequence length="405" mass="44803">MTGMAVPTAWASDSDKAAYRVPPDLFASDPRGPHPIGTFEELWVNDRIDDPSTSNAGDARKLMVQVWYPAAVLENPRKAPYAISPQLYADDHWVHKLAHVRTQSILDASLATGNNRYPVLIYNHGGTHTHFSGTFQTEFLASHGYIVVSIGHSGANEIRRFPDGTSYSNDGQKWRGEVTDGGKLSRREQLEIMLASSDVSLYVQDISFVLDRLTQLDKSPKSRLFSRLDLERVGSLGWSLGGFTSLQATRDEPRVKAAANLDGWPHGLLGPRGVVTLGSERPVLLMFGGEGPVPQARGKNIEADAARIEMSSAAALHYWTMLDRTSADWFHITMDRTDHGSFADTSLFKAHDARMLHPRAAHAMINGYVLEFFDRYVKGAIHESPLLTGKVSYPDAAVLRRLQPK</sequence>
<comment type="caution">
    <text evidence="5">The sequence shown here is derived from an EMBL/GenBank/DDBJ whole genome shotgun (WGS) entry which is preliminary data.</text>
</comment>